<evidence type="ECO:0000313" key="1">
    <source>
        <dbReference type="EMBL" id="KUP97850.1"/>
    </source>
</evidence>
<reference evidence="2" key="1">
    <citation type="journal article" date="2017" name="Acta Aliment.">
        <title>Plant polysaccharide degrading enzyme system of Thermpbifida cellulosilytica TB100 revealed by de novo genome project data.</title>
        <authorList>
            <person name="Toth A."/>
            <person name="Baka E."/>
            <person name="Luzics S."/>
            <person name="Bata-Vidacs I."/>
            <person name="Nagy I."/>
            <person name="Balint B."/>
            <person name="Herceg R."/>
            <person name="Olasz F."/>
            <person name="Wilk T."/>
            <person name="Nagy T."/>
            <person name="Kriszt B."/>
            <person name="Nagy I."/>
            <person name="Kukolya J."/>
        </authorList>
    </citation>
    <scope>NUCLEOTIDE SEQUENCE [LARGE SCALE GENOMIC DNA]</scope>
    <source>
        <strain evidence="2">TB100</strain>
    </source>
</reference>
<sequence>MAADPGTVRRRLAADLAEVSALGRGEVHVDLAAEVSALVAEVRAQADRLGFDSPIRAATLAKKHLNELPAAERTPGSGIAAYHRAASRTLREGRVTAHHTSPTGEQLLTFHRAAEEAAGTTVTLEAQVRTEPDGTVWLDSFGWPTTPVPVYTFTGGAYFDQAVTDLADDTVPFDRAMLMLLASVLDTAPSPPDNEQRIAAAQQIARRRQDLNGYLAQARNYAYAAFGREWFGACLYRSALEAVFENFLGSVAFSLVDMAEVDEVDRLLRELLPEAPATTAAVPAGIPEHHWWWQTALRN</sequence>
<name>A0A147KKK2_THECS</name>
<evidence type="ECO:0000313" key="2">
    <source>
        <dbReference type="Proteomes" id="UP000074382"/>
    </source>
</evidence>
<dbReference type="AlphaFoldDB" id="A0A147KKK2"/>
<keyword evidence="2" id="KW-1185">Reference proteome</keyword>
<proteinExistence type="predicted"/>
<gene>
    <name evidence="1" type="ORF">AC529_05265</name>
</gene>
<organism evidence="1 2">
    <name type="scientific">Thermobifida cellulosilytica TB100</name>
    <dbReference type="NCBI Taxonomy" id="665004"/>
    <lineage>
        <taxon>Bacteria</taxon>
        <taxon>Bacillati</taxon>
        <taxon>Actinomycetota</taxon>
        <taxon>Actinomycetes</taxon>
        <taxon>Streptosporangiales</taxon>
        <taxon>Nocardiopsidaceae</taxon>
        <taxon>Thermobifida</taxon>
    </lineage>
</organism>
<dbReference type="PATRIC" id="fig|665004.4.peg.1841"/>
<comment type="caution">
    <text evidence="1">The sequence shown here is derived from an EMBL/GenBank/DDBJ whole genome shotgun (WGS) entry which is preliminary data.</text>
</comment>
<accession>A0A147KKK2</accession>
<protein>
    <submittedName>
        <fullName evidence="1">Uncharacterized protein</fullName>
    </submittedName>
</protein>
<dbReference type="EMBL" id="LGEM01000020">
    <property type="protein sequence ID" value="KUP97850.1"/>
    <property type="molecule type" value="Genomic_DNA"/>
</dbReference>
<dbReference type="Proteomes" id="UP000074382">
    <property type="component" value="Unassembled WGS sequence"/>
</dbReference>